<evidence type="ECO:0000313" key="2">
    <source>
        <dbReference type="Proteomes" id="UP000317708"/>
    </source>
</evidence>
<dbReference type="AlphaFoldDB" id="A0A552EH02"/>
<evidence type="ECO:0008006" key="3">
    <source>
        <dbReference type="Google" id="ProtNLM"/>
    </source>
</evidence>
<evidence type="ECO:0000313" key="1">
    <source>
        <dbReference type="EMBL" id="TRU33740.1"/>
    </source>
</evidence>
<sequence length="74" mass="8536">MSKKVSITLDDEVLDFVDRLASNRSSFINDVLWQEKRRVFMKELEDAYKDQANDPEMQAEISVWDIVVGDGLNA</sequence>
<accession>A0A552EH02</accession>
<protein>
    <recommendedName>
        <fullName evidence="3">CopG family transcriptional regulator</fullName>
    </recommendedName>
</protein>
<comment type="caution">
    <text evidence="1">The sequence shown here is derived from an EMBL/GenBank/DDBJ whole genome shotgun (WGS) entry which is preliminary data.</text>
</comment>
<gene>
    <name evidence="1" type="ORF">EWV92_16710</name>
</gene>
<dbReference type="Proteomes" id="UP000317708">
    <property type="component" value="Unassembled WGS sequence"/>
</dbReference>
<name>A0A552EH02_MICAE</name>
<organism evidence="1 2">
    <name type="scientific">Microcystis aeruginosa Ma_MB_S_20031200_S102</name>
    <dbReference type="NCBI Taxonomy" id="2486254"/>
    <lineage>
        <taxon>Bacteria</taxon>
        <taxon>Bacillati</taxon>
        <taxon>Cyanobacteriota</taxon>
        <taxon>Cyanophyceae</taxon>
        <taxon>Oscillatoriophycideae</taxon>
        <taxon>Chroococcales</taxon>
        <taxon>Microcystaceae</taxon>
        <taxon>Microcystis</taxon>
    </lineage>
</organism>
<reference evidence="1 2" key="1">
    <citation type="submission" date="2019-01" db="EMBL/GenBank/DDBJ databases">
        <title>Coherence of Microcystis species and biogeography revealed through population genomics.</title>
        <authorList>
            <person name="Perez-Carrascal O.M."/>
            <person name="Terrat Y."/>
            <person name="Giani A."/>
            <person name="Fortin N."/>
            <person name="Tromas N."/>
            <person name="Shapiro B.J."/>
        </authorList>
    </citation>
    <scope>NUCLEOTIDE SEQUENCE [LARGE SCALE GENOMIC DNA]</scope>
    <source>
        <strain evidence="1">Ma_MB_S_20031200_S102</strain>
    </source>
</reference>
<dbReference type="EMBL" id="SFBI01000144">
    <property type="protein sequence ID" value="TRU33740.1"/>
    <property type="molecule type" value="Genomic_DNA"/>
</dbReference>
<proteinExistence type="predicted"/>